<dbReference type="GO" id="GO:0005829">
    <property type="term" value="C:cytosol"/>
    <property type="evidence" value="ECO:0007669"/>
    <property type="project" value="TreeGrafter"/>
</dbReference>
<organism evidence="7 8">
    <name type="scientific">Terrisporobacter othiniensis</name>
    <dbReference type="NCBI Taxonomy" id="1577792"/>
    <lineage>
        <taxon>Bacteria</taxon>
        <taxon>Bacillati</taxon>
        <taxon>Bacillota</taxon>
        <taxon>Clostridia</taxon>
        <taxon>Peptostreptococcales</taxon>
        <taxon>Peptostreptococcaceae</taxon>
        <taxon>Terrisporobacter</taxon>
    </lineage>
</organism>
<evidence type="ECO:0000256" key="4">
    <source>
        <dbReference type="ARBA" id="ARBA00022801"/>
    </source>
</evidence>
<comment type="cofactor">
    <cofactor evidence="1">
        <name>Zn(2+)</name>
        <dbReference type="ChEBI" id="CHEBI:29105"/>
    </cofactor>
</comment>
<dbReference type="EMBL" id="JWHR01000093">
    <property type="protein sequence ID" value="KHS57077.1"/>
    <property type="molecule type" value="Genomic_DNA"/>
</dbReference>
<protein>
    <submittedName>
        <fullName evidence="7">Phenylhydantoinase</fullName>
    </submittedName>
</protein>
<dbReference type="OrthoDB" id="9765462at2"/>
<dbReference type="InterPro" id="IPR050378">
    <property type="entry name" value="Metallo-dep_Hydrolases_sf"/>
</dbReference>
<dbReference type="InterPro" id="IPR032466">
    <property type="entry name" value="Metal_Hydrolase"/>
</dbReference>
<dbReference type="InterPro" id="IPR011778">
    <property type="entry name" value="Hydantoinase/dihydroPyrase"/>
</dbReference>
<name>A0A0B3W3T2_9FIRM</name>
<evidence type="ECO:0000256" key="3">
    <source>
        <dbReference type="ARBA" id="ARBA00022723"/>
    </source>
</evidence>
<dbReference type="NCBIfam" id="TIGR02033">
    <property type="entry name" value="D-hydantoinase"/>
    <property type="match status" value="1"/>
</dbReference>
<comment type="PTM">
    <text evidence="5">Carbamylation allows a single lysine to coordinate two divalent metal cations.</text>
</comment>
<reference evidence="7 8" key="1">
    <citation type="submission" date="2014-12" db="EMBL/GenBank/DDBJ databases">
        <title>Draft genome sequence of Terrisporobacter sp. 08-306576, isolated from the blood culture of a bacteremia patient.</title>
        <authorList>
            <person name="Lund L.C."/>
            <person name="Sydenham T.V."/>
            <person name="Hogh S.V."/>
            <person name="Skov M.N."/>
            <person name="Kemp M."/>
            <person name="Justesen U.S."/>
        </authorList>
    </citation>
    <scope>NUCLEOTIDE SEQUENCE [LARGE SCALE GENOMIC DNA]</scope>
    <source>
        <strain evidence="7 8">08-306576</strain>
    </source>
</reference>
<comment type="caution">
    <text evidence="7">The sequence shown here is derived from an EMBL/GenBank/DDBJ whole genome shotgun (WGS) entry which is preliminary data.</text>
</comment>
<accession>A0A0B3W3T2</accession>
<evidence type="ECO:0000313" key="8">
    <source>
        <dbReference type="Proteomes" id="UP000031189"/>
    </source>
</evidence>
<dbReference type="Gene3D" id="2.30.40.10">
    <property type="entry name" value="Urease, subunit C, domain 1"/>
    <property type="match status" value="1"/>
</dbReference>
<dbReference type="SUPFAM" id="SSF51338">
    <property type="entry name" value="Composite domain of metallo-dependent hydrolases"/>
    <property type="match status" value="2"/>
</dbReference>
<dbReference type="STRING" id="1577792.QX51_10320"/>
<feature type="domain" description="Amidohydrolase-related" evidence="6">
    <location>
        <begin position="51"/>
        <end position="432"/>
    </location>
</feature>
<dbReference type="CDD" id="cd01314">
    <property type="entry name" value="D-HYD"/>
    <property type="match status" value="1"/>
</dbReference>
<dbReference type="AlphaFoldDB" id="A0A0B3W3T2"/>
<keyword evidence="3" id="KW-0479">Metal-binding</keyword>
<dbReference type="Gene3D" id="3.20.20.140">
    <property type="entry name" value="Metal-dependent hydrolases"/>
    <property type="match status" value="1"/>
</dbReference>
<dbReference type="InterPro" id="IPR006680">
    <property type="entry name" value="Amidohydro-rel"/>
</dbReference>
<keyword evidence="8" id="KW-1185">Reference proteome</keyword>
<dbReference type="PANTHER" id="PTHR11647:SF1">
    <property type="entry name" value="COLLAPSIN RESPONSE MEDIATOR PROTEIN"/>
    <property type="match status" value="1"/>
</dbReference>
<gene>
    <name evidence="7" type="ORF">QX51_10320</name>
</gene>
<evidence type="ECO:0000256" key="5">
    <source>
        <dbReference type="PIRSR" id="PIRSR611778-50"/>
    </source>
</evidence>
<proteinExistence type="inferred from homology"/>
<dbReference type="Proteomes" id="UP000031189">
    <property type="component" value="Unassembled WGS sequence"/>
</dbReference>
<dbReference type="InterPro" id="IPR011059">
    <property type="entry name" value="Metal-dep_hydrolase_composite"/>
</dbReference>
<dbReference type="Pfam" id="PF01979">
    <property type="entry name" value="Amidohydro_1"/>
    <property type="match status" value="1"/>
</dbReference>
<dbReference type="GO" id="GO:0016812">
    <property type="term" value="F:hydrolase activity, acting on carbon-nitrogen (but not peptide) bonds, in cyclic amides"/>
    <property type="evidence" value="ECO:0007669"/>
    <property type="project" value="TreeGrafter"/>
</dbReference>
<evidence type="ECO:0000256" key="1">
    <source>
        <dbReference type="ARBA" id="ARBA00001947"/>
    </source>
</evidence>
<dbReference type="PANTHER" id="PTHR11647">
    <property type="entry name" value="HYDRANTOINASE/DIHYDROPYRIMIDINASE FAMILY MEMBER"/>
    <property type="match status" value="1"/>
</dbReference>
<dbReference type="RefSeq" id="WP_039679835.1">
    <property type="nucleotide sequence ID" value="NZ_JWHR01000093.1"/>
</dbReference>
<evidence type="ECO:0000256" key="2">
    <source>
        <dbReference type="ARBA" id="ARBA00008829"/>
    </source>
</evidence>
<feature type="modified residue" description="N6-carboxylysine" evidence="5">
    <location>
        <position position="149"/>
    </location>
</feature>
<dbReference type="GO" id="GO:0046872">
    <property type="term" value="F:metal ion binding"/>
    <property type="evidence" value="ECO:0007669"/>
    <property type="project" value="UniProtKB-KW"/>
</dbReference>
<sequence>MSKFDKVIKNGTIVTASDTYKGDIGIKDGIITEIGQNLDCENIIDATDKLIIPGGIDAHTHLDMPFGGTFSSDDFETGSKAAAIGGTTSVIDYCVQPGDGTLADGLKIWKEKGSKSCIDYGLHIAVTHADKETLEEMPSMVDEGVTSFKVYMVYDGMRVNDAAFMNILEKSKECGALVAVHCENYHVINHRVEKLLAEGKTEPKYHAVSRPANCEGEAANRAITLAKLTDAPLFIVHNSCKESISKIKEAREAGLPIMGETCPQYLMLSDDNYEEPNFNGAKYVMSPPLRNKSNWDYIWQQLKDGTIQTVATDHCPFFFEQKKLGKDNFAKIPNGGPGIETRMPIMLSEGPKHGLSLNKVVEVTATNVAKVFGMYPKKGTIAIGSDADLVLYDPNKEVTLTKSILHENVDYTAFEGIKLNGYPVMTLSRGDVIAKDGEYIGTANRGQFIKRNKSQLL</sequence>
<keyword evidence="4" id="KW-0378">Hydrolase</keyword>
<evidence type="ECO:0000259" key="6">
    <source>
        <dbReference type="Pfam" id="PF01979"/>
    </source>
</evidence>
<comment type="similarity">
    <text evidence="2">Belongs to the metallo-dependent hydrolases superfamily. Hydantoinase/dihydropyrimidinase family.</text>
</comment>
<evidence type="ECO:0000313" key="7">
    <source>
        <dbReference type="EMBL" id="KHS57077.1"/>
    </source>
</evidence>
<dbReference type="SUPFAM" id="SSF51556">
    <property type="entry name" value="Metallo-dependent hydrolases"/>
    <property type="match status" value="1"/>
</dbReference>
<dbReference type="FunFam" id="3.20.20.140:FF:000076">
    <property type="entry name" value="Dihydropyrimidinase like 2"/>
    <property type="match status" value="1"/>
</dbReference>